<keyword evidence="3 5" id="KW-0285">Flavoprotein</keyword>
<dbReference type="InterPro" id="IPR009075">
    <property type="entry name" value="AcylCo_DH/oxidase_C"/>
</dbReference>
<dbReference type="EMBL" id="FOJN01000008">
    <property type="protein sequence ID" value="SFA53878.1"/>
    <property type="molecule type" value="Genomic_DNA"/>
</dbReference>
<reference evidence="9 12" key="2">
    <citation type="submission" date="2020-06" db="EMBL/GenBank/DDBJ databases">
        <title>Taxonomy, biology and ecology of Rhodococcus bacteria occurring in California pistachio and other woody hosts as revealed by genome sequence analyses.</title>
        <authorList>
            <person name="Gai Y."/>
            <person name="Riely B."/>
        </authorList>
    </citation>
    <scope>NUCLEOTIDE SEQUENCE [LARGE SCALE GENOMIC DNA]</scope>
    <source>
        <strain evidence="9 12">BP-284</strain>
    </source>
</reference>
<dbReference type="SUPFAM" id="SSF56645">
    <property type="entry name" value="Acyl-CoA dehydrogenase NM domain-like"/>
    <property type="match status" value="1"/>
</dbReference>
<evidence type="ECO:0000256" key="1">
    <source>
        <dbReference type="ARBA" id="ARBA00001974"/>
    </source>
</evidence>
<dbReference type="PANTHER" id="PTHR43884:SF12">
    <property type="entry name" value="ISOVALERYL-COA DEHYDROGENASE, MITOCHONDRIAL-RELATED"/>
    <property type="match status" value="1"/>
</dbReference>
<feature type="domain" description="Acyl-CoA dehydrogenase/oxidase C-terminal" evidence="6">
    <location>
        <begin position="229"/>
        <end position="377"/>
    </location>
</feature>
<evidence type="ECO:0000256" key="5">
    <source>
        <dbReference type="RuleBase" id="RU362125"/>
    </source>
</evidence>
<dbReference type="GeneID" id="85486248"/>
<evidence type="ECO:0000313" key="10">
    <source>
        <dbReference type="EMBL" id="SFA53878.1"/>
    </source>
</evidence>
<dbReference type="EMBL" id="JABUKG010000018">
    <property type="protein sequence ID" value="MBY6322233.1"/>
    <property type="molecule type" value="Genomic_DNA"/>
</dbReference>
<dbReference type="Pfam" id="PF02770">
    <property type="entry name" value="Acyl-CoA_dh_M"/>
    <property type="match status" value="1"/>
</dbReference>
<comment type="similarity">
    <text evidence="2 5">Belongs to the acyl-CoA dehydrogenase family.</text>
</comment>
<protein>
    <submittedName>
        <fullName evidence="9 10">Acyl-CoA dehydrogenase</fullName>
    </submittedName>
</protein>
<proteinExistence type="inferred from homology"/>
<dbReference type="Gene3D" id="1.20.140.10">
    <property type="entry name" value="Butyryl-CoA Dehydrogenase, subunit A, domain 3"/>
    <property type="match status" value="1"/>
</dbReference>
<dbReference type="Gene3D" id="2.40.110.10">
    <property type="entry name" value="Butyryl-CoA Dehydrogenase, subunit A, domain 2"/>
    <property type="match status" value="1"/>
</dbReference>
<keyword evidence="5" id="KW-0560">Oxidoreductase</keyword>
<feature type="domain" description="Acyl-CoA oxidase/dehydrogenase middle" evidence="7">
    <location>
        <begin position="124"/>
        <end position="215"/>
    </location>
</feature>
<dbReference type="RefSeq" id="WP_068103064.1">
    <property type="nucleotide sequence ID" value="NZ_FOJN01000008.1"/>
</dbReference>
<evidence type="ECO:0000259" key="8">
    <source>
        <dbReference type="Pfam" id="PF02771"/>
    </source>
</evidence>
<dbReference type="SUPFAM" id="SSF47203">
    <property type="entry name" value="Acyl-CoA dehydrogenase C-terminal domain-like"/>
    <property type="match status" value="1"/>
</dbReference>
<dbReference type="AlphaFoldDB" id="A0A1I0TQ33"/>
<dbReference type="FunFam" id="1.20.140.10:FF:000004">
    <property type="entry name" value="Acyl-CoA dehydrogenase FadE25"/>
    <property type="match status" value="1"/>
</dbReference>
<dbReference type="InterPro" id="IPR006091">
    <property type="entry name" value="Acyl-CoA_Oxase/DH_mid-dom"/>
</dbReference>
<keyword evidence="12" id="KW-1185">Reference proteome</keyword>
<dbReference type="Gene3D" id="1.10.540.10">
    <property type="entry name" value="Acyl-CoA dehydrogenase/oxidase, N-terminal domain"/>
    <property type="match status" value="1"/>
</dbReference>
<evidence type="ECO:0000256" key="3">
    <source>
        <dbReference type="ARBA" id="ARBA00022630"/>
    </source>
</evidence>
<accession>A0A1I0TQ33</accession>
<dbReference type="InterPro" id="IPR006089">
    <property type="entry name" value="Acyl-CoA_DH_CS"/>
</dbReference>
<dbReference type="GO" id="GO:0050660">
    <property type="term" value="F:flavin adenine dinucleotide binding"/>
    <property type="evidence" value="ECO:0007669"/>
    <property type="project" value="InterPro"/>
</dbReference>
<dbReference type="InterPro" id="IPR037069">
    <property type="entry name" value="AcylCoA_DH/ox_N_sf"/>
</dbReference>
<comment type="cofactor">
    <cofactor evidence="1 5">
        <name>FAD</name>
        <dbReference type="ChEBI" id="CHEBI:57692"/>
    </cofactor>
</comment>
<evidence type="ECO:0000313" key="11">
    <source>
        <dbReference type="Proteomes" id="UP000182054"/>
    </source>
</evidence>
<gene>
    <name evidence="9" type="ORF">HQ605_15500</name>
    <name evidence="10" type="ORF">SAMN05444374_108153</name>
</gene>
<keyword evidence="4 5" id="KW-0274">FAD</keyword>
<evidence type="ECO:0000259" key="7">
    <source>
        <dbReference type="Pfam" id="PF02770"/>
    </source>
</evidence>
<dbReference type="GO" id="GO:0003995">
    <property type="term" value="F:acyl-CoA dehydrogenase activity"/>
    <property type="evidence" value="ECO:0007669"/>
    <property type="project" value="InterPro"/>
</dbReference>
<organism evidence="10 11">
    <name type="scientific">Rhodococcoides kroppenstedtii</name>
    <dbReference type="NCBI Taxonomy" id="293050"/>
    <lineage>
        <taxon>Bacteria</taxon>
        <taxon>Bacillati</taxon>
        <taxon>Actinomycetota</taxon>
        <taxon>Actinomycetes</taxon>
        <taxon>Mycobacteriales</taxon>
        <taxon>Nocardiaceae</taxon>
        <taxon>Rhodococcoides</taxon>
    </lineage>
</organism>
<evidence type="ECO:0000313" key="9">
    <source>
        <dbReference type="EMBL" id="MBY6322233.1"/>
    </source>
</evidence>
<dbReference type="PIRSF" id="PIRSF016578">
    <property type="entry name" value="HsaA"/>
    <property type="match status" value="1"/>
</dbReference>
<evidence type="ECO:0000256" key="2">
    <source>
        <dbReference type="ARBA" id="ARBA00009347"/>
    </source>
</evidence>
<evidence type="ECO:0000256" key="4">
    <source>
        <dbReference type="ARBA" id="ARBA00022827"/>
    </source>
</evidence>
<reference evidence="10 11" key="1">
    <citation type="submission" date="2016-10" db="EMBL/GenBank/DDBJ databases">
        <authorList>
            <person name="de Groot N.N."/>
        </authorList>
    </citation>
    <scope>NUCLEOTIDE SEQUENCE [LARGE SCALE GENOMIC DNA]</scope>
    <source>
        <strain evidence="10 11">DSM 44908</strain>
    </source>
</reference>
<evidence type="ECO:0000313" key="12">
    <source>
        <dbReference type="Proteomes" id="UP001520140"/>
    </source>
</evidence>
<dbReference type="Proteomes" id="UP000182054">
    <property type="component" value="Unassembled WGS sequence"/>
</dbReference>
<dbReference type="InterPro" id="IPR013786">
    <property type="entry name" value="AcylCoA_DH/ox_N"/>
</dbReference>
<dbReference type="OrthoDB" id="2769798at2"/>
<dbReference type="Pfam" id="PF00441">
    <property type="entry name" value="Acyl-CoA_dh_1"/>
    <property type="match status" value="1"/>
</dbReference>
<sequence length="379" mass="40368">MAVDRLLPTDEARELIQLTRDIADKALDPIVDEHEKAETYPDGLFATLGEAGLLSLPYPEEWGGGGQPYEVYLQVLEELAARWAAVAVAVSVHGLSCHPLFTFGTDEQKQRWLPEMLGGSTIGAYSLSEPQAGSDAAALACKAVSGPDGYTITGSKAWITHGGIADFYTLFARTGEGSKGISCFLVPGDTPGLSFGAPEEKMGLHAVPTAAAHYDGARVDRDRLVGSEGQGLAIAFSALDAGRLGIAAVAVGIAQAALDDAVRYATERETFGRRIIDHQGLGFVLADMAAAVDSARATYLDAARRRDAGLPYSRQASVAKLVATDAAMKVTTDAVQVHGGYGYTRDFRVERYMREAKITQIFEGTNQIQRLVISRSLAT</sequence>
<evidence type="ECO:0000259" key="6">
    <source>
        <dbReference type="Pfam" id="PF00441"/>
    </source>
</evidence>
<dbReference type="Pfam" id="PF02771">
    <property type="entry name" value="Acyl-CoA_dh_N"/>
    <property type="match status" value="1"/>
</dbReference>
<dbReference type="PROSITE" id="PS00073">
    <property type="entry name" value="ACYL_COA_DH_2"/>
    <property type="match status" value="1"/>
</dbReference>
<feature type="domain" description="Acyl-CoA dehydrogenase/oxidase N-terminal" evidence="8">
    <location>
        <begin position="9"/>
        <end position="119"/>
    </location>
</feature>
<dbReference type="InterPro" id="IPR036250">
    <property type="entry name" value="AcylCo_DH-like_C"/>
</dbReference>
<dbReference type="InterPro" id="IPR046373">
    <property type="entry name" value="Acyl-CoA_Oxase/DH_mid-dom_sf"/>
</dbReference>
<dbReference type="InterPro" id="IPR009100">
    <property type="entry name" value="AcylCoA_DH/oxidase_NM_dom_sf"/>
</dbReference>
<dbReference type="PANTHER" id="PTHR43884">
    <property type="entry name" value="ACYL-COA DEHYDROGENASE"/>
    <property type="match status" value="1"/>
</dbReference>
<dbReference type="Proteomes" id="UP001520140">
    <property type="component" value="Unassembled WGS sequence"/>
</dbReference>
<name>A0A1I0TQ33_9NOCA</name>